<dbReference type="Pfam" id="PF06691">
    <property type="entry name" value="DUF1189"/>
    <property type="match status" value="1"/>
</dbReference>
<keyword evidence="1" id="KW-1133">Transmembrane helix</keyword>
<name>A0ABW4SB23_9BACL</name>
<dbReference type="Proteomes" id="UP001597218">
    <property type="component" value="Unassembled WGS sequence"/>
</dbReference>
<sequence length="167" mass="19652">MKIHKIFSASFFEPKKLAAFRLLSIGKVFKYVFVFIFIFTIISFSRFLVGDAILFEDSPELMEYSKRIGWLIYPIAFMMQLVINTFYIFIRISVFAYVGSLLLKLMKRRGEFLHIWRTSAIAITVPILFAIAFDFFPILANYSILFTSIIHIIYIVLAIRYYPKKPK</sequence>
<keyword evidence="1" id="KW-0812">Transmembrane</keyword>
<keyword evidence="1" id="KW-0472">Membrane</keyword>
<gene>
    <name evidence="2" type="ORF">ACFSFY_00510</name>
</gene>
<feature type="transmembrane region" description="Helical" evidence="1">
    <location>
        <begin position="142"/>
        <end position="162"/>
    </location>
</feature>
<evidence type="ECO:0000313" key="3">
    <source>
        <dbReference type="Proteomes" id="UP001597218"/>
    </source>
</evidence>
<protein>
    <submittedName>
        <fullName evidence="2">DUF1189 family protein</fullName>
    </submittedName>
</protein>
<feature type="transmembrane region" description="Helical" evidence="1">
    <location>
        <begin position="115"/>
        <end position="136"/>
    </location>
</feature>
<accession>A0ABW4SB23</accession>
<dbReference type="InterPro" id="IPR009574">
    <property type="entry name" value="DUF1189"/>
</dbReference>
<feature type="transmembrane region" description="Helical" evidence="1">
    <location>
        <begin position="70"/>
        <end position="103"/>
    </location>
</feature>
<proteinExistence type="predicted"/>
<dbReference type="RefSeq" id="WP_381535211.1">
    <property type="nucleotide sequence ID" value="NZ_JBHUGI010000002.1"/>
</dbReference>
<reference evidence="3" key="1">
    <citation type="journal article" date="2019" name="Int. J. Syst. Evol. Microbiol.">
        <title>The Global Catalogue of Microorganisms (GCM) 10K type strain sequencing project: providing services to taxonomists for standard genome sequencing and annotation.</title>
        <authorList>
            <consortium name="The Broad Institute Genomics Platform"/>
            <consortium name="The Broad Institute Genome Sequencing Center for Infectious Disease"/>
            <person name="Wu L."/>
            <person name="Ma J."/>
        </authorList>
    </citation>
    <scope>NUCLEOTIDE SEQUENCE [LARGE SCALE GENOMIC DNA]</scope>
    <source>
        <strain evidence="3">CGMCC 4.7177</strain>
    </source>
</reference>
<feature type="transmembrane region" description="Helical" evidence="1">
    <location>
        <begin position="31"/>
        <end position="50"/>
    </location>
</feature>
<evidence type="ECO:0000313" key="2">
    <source>
        <dbReference type="EMBL" id="MFD1926555.1"/>
    </source>
</evidence>
<dbReference type="EMBL" id="JBHUGI010000002">
    <property type="protein sequence ID" value="MFD1926555.1"/>
    <property type="molecule type" value="Genomic_DNA"/>
</dbReference>
<comment type="caution">
    <text evidence="2">The sequence shown here is derived from an EMBL/GenBank/DDBJ whole genome shotgun (WGS) entry which is preliminary data.</text>
</comment>
<organism evidence="2 3">
    <name type="scientific">Sporosarcina siberiensis</name>
    <dbReference type="NCBI Taxonomy" id="1365606"/>
    <lineage>
        <taxon>Bacteria</taxon>
        <taxon>Bacillati</taxon>
        <taxon>Bacillota</taxon>
        <taxon>Bacilli</taxon>
        <taxon>Bacillales</taxon>
        <taxon>Caryophanaceae</taxon>
        <taxon>Sporosarcina</taxon>
    </lineage>
</organism>
<keyword evidence="3" id="KW-1185">Reference proteome</keyword>
<evidence type="ECO:0000256" key="1">
    <source>
        <dbReference type="SAM" id="Phobius"/>
    </source>
</evidence>